<evidence type="ECO:0000256" key="1">
    <source>
        <dbReference type="SAM" id="MobiDB-lite"/>
    </source>
</evidence>
<keyword evidence="4" id="KW-1185">Reference proteome</keyword>
<dbReference type="SUPFAM" id="SSF53098">
    <property type="entry name" value="Ribonuclease H-like"/>
    <property type="match status" value="1"/>
</dbReference>
<dbReference type="OrthoDB" id="6159421at2759"/>
<reference evidence="3" key="1">
    <citation type="submission" date="2021-10" db="EMBL/GenBank/DDBJ databases">
        <title>Tropical sea cucumber genome reveals ecological adaptation and Cuvierian tubules defense mechanism.</title>
        <authorList>
            <person name="Chen T."/>
        </authorList>
    </citation>
    <scope>NUCLEOTIDE SEQUENCE</scope>
    <source>
        <strain evidence="3">Nanhai2018</strain>
        <tissue evidence="3">Muscle</tissue>
    </source>
</reference>
<organism evidence="3 4">
    <name type="scientific">Holothuria leucospilota</name>
    <name type="common">Black long sea cucumber</name>
    <name type="synonym">Mertensiothuria leucospilota</name>
    <dbReference type="NCBI Taxonomy" id="206669"/>
    <lineage>
        <taxon>Eukaryota</taxon>
        <taxon>Metazoa</taxon>
        <taxon>Echinodermata</taxon>
        <taxon>Eleutherozoa</taxon>
        <taxon>Echinozoa</taxon>
        <taxon>Holothuroidea</taxon>
        <taxon>Aspidochirotacea</taxon>
        <taxon>Aspidochirotida</taxon>
        <taxon>Holothuriidae</taxon>
        <taxon>Holothuria</taxon>
    </lineage>
</organism>
<feature type="region of interest" description="Disordered" evidence="1">
    <location>
        <begin position="65"/>
        <end position="89"/>
    </location>
</feature>
<accession>A0A9Q1H035</accession>
<keyword evidence="2" id="KW-0812">Transmembrane</keyword>
<evidence type="ECO:0000313" key="3">
    <source>
        <dbReference type="EMBL" id="KAJ8028005.1"/>
    </source>
</evidence>
<name>A0A9Q1H035_HOLLE</name>
<comment type="caution">
    <text evidence="3">The sequence shown here is derived from an EMBL/GenBank/DDBJ whole genome shotgun (WGS) entry which is preliminary data.</text>
</comment>
<dbReference type="Proteomes" id="UP001152320">
    <property type="component" value="Chromosome 15"/>
</dbReference>
<evidence type="ECO:0000256" key="2">
    <source>
        <dbReference type="SAM" id="Phobius"/>
    </source>
</evidence>
<evidence type="ECO:0000313" key="4">
    <source>
        <dbReference type="Proteomes" id="UP001152320"/>
    </source>
</evidence>
<protein>
    <submittedName>
        <fullName evidence="3">Uncharacterized protein</fullName>
    </submittedName>
</protein>
<dbReference type="EMBL" id="JAIZAY010000015">
    <property type="protein sequence ID" value="KAJ8028005.1"/>
    <property type="molecule type" value="Genomic_DNA"/>
</dbReference>
<dbReference type="PANTHER" id="PTHR37162">
    <property type="entry name" value="HAT FAMILY DIMERISATION DOMAINCONTAINING PROTEIN-RELATED"/>
    <property type="match status" value="1"/>
</dbReference>
<proteinExistence type="predicted"/>
<dbReference type="InterPro" id="IPR012337">
    <property type="entry name" value="RNaseH-like_sf"/>
</dbReference>
<feature type="transmembrane region" description="Helical" evidence="2">
    <location>
        <begin position="695"/>
        <end position="716"/>
    </location>
</feature>
<gene>
    <name evidence="3" type="ORF">HOLleu_30125</name>
</gene>
<keyword evidence="2" id="KW-1133">Transmembrane helix</keyword>
<keyword evidence="2" id="KW-0472">Membrane</keyword>
<sequence>MYAYFMVSLPQRNDLSLCVYFTKPVTRSRIPSGSLSSEWSGPSLITILLGSQIIKKGAVQQMEEGEDTLQKSNLTNGIKEEGPSKLSPTRRKLARERLAGRHKKVTSIYKQRYAKKWEKFWEFQPWLTKNEKTGKARCLYCNVDINVEKGKTHLGRHYMRIKHKKNERLWYRNLAKSDTNKEKLPVKEKANTKFLTQQVQHAEAQVLAFMVENNLPLSLTDPLVKVLKELPTIGEPVQKIQLEEEKVKSMINQGFIPFFKEAVVEKLKNVLFSIVLEKISDKDETTYLAVCVSYCDKNLQMQVDVLDTIECTTDSVENIFDKLKATITEMEGSGVPLKNWVGFLIDTTNTLFVITHHLAMLINEFYPWVIPIRSPCHMAHLAASTACEQLPDNLEKFCQLLHSHFSKTAIETQPLIKLQEFCHLKAEKVFVPGQERWISVHKFTRQVVELWDSLEEYFGQLLEEEANDDYSAVLQMLKDPLVKVYFQFVEHALSIISIYNKTFQTEEPLFFQLQKETTELICKFAHCFMRMEVVKSAPDMMNLSVCNEVDHLPLDKVYIGLDAYVTLKSHMAESQLAYDDPQVCAMLVAIQNFYKEIISQIQTRFDFSHPVFKLASIINPANAIVVKPPSLSEFFASYEHPQWDKNKMEAEWRAVSNLQLPRDDDILQSPLVFWKFVLSRRSPNGSHKFENLRQIILFFLSLPFSSVIGVKVSRFLRRIDIGTRINIQNINLVNYLRLQSPVKGDVEAVKSSAPKRRRKSGK</sequence>
<dbReference type="AlphaFoldDB" id="A0A9Q1H035"/>
<dbReference type="PANTHER" id="PTHR37162:SF1">
    <property type="entry name" value="BED-TYPE DOMAIN-CONTAINING PROTEIN"/>
    <property type="match status" value="1"/>
</dbReference>